<dbReference type="Pfam" id="PF09745">
    <property type="entry name" value="NSRP1_N"/>
    <property type="match status" value="1"/>
</dbReference>
<protein>
    <recommendedName>
        <fullName evidence="5">Nuclear speckle splicing regulatory protein 1 N-terminal domain-containing protein</fullName>
    </recommendedName>
</protein>
<evidence type="ECO:0000256" key="1">
    <source>
        <dbReference type="ARBA" id="ARBA00010126"/>
    </source>
</evidence>
<feature type="compositionally biased region" description="Polar residues" evidence="4">
    <location>
        <begin position="1"/>
        <end position="12"/>
    </location>
</feature>
<evidence type="ECO:0000256" key="4">
    <source>
        <dbReference type="SAM" id="MobiDB-lite"/>
    </source>
</evidence>
<dbReference type="AlphaFoldDB" id="A0A7S4Q0X0"/>
<feature type="compositionally biased region" description="Polar residues" evidence="4">
    <location>
        <begin position="27"/>
        <end position="43"/>
    </location>
</feature>
<evidence type="ECO:0000256" key="3">
    <source>
        <dbReference type="SAM" id="Coils"/>
    </source>
</evidence>
<evidence type="ECO:0000256" key="2">
    <source>
        <dbReference type="ARBA" id="ARBA00023054"/>
    </source>
</evidence>
<feature type="compositionally biased region" description="Low complexity" evidence="4">
    <location>
        <begin position="304"/>
        <end position="315"/>
    </location>
</feature>
<feature type="compositionally biased region" description="Basic and acidic residues" evidence="4">
    <location>
        <begin position="242"/>
        <end position="292"/>
    </location>
</feature>
<evidence type="ECO:0000259" key="5">
    <source>
        <dbReference type="Pfam" id="PF09745"/>
    </source>
</evidence>
<feature type="coiled-coil region" evidence="3">
    <location>
        <begin position="190"/>
        <end position="219"/>
    </location>
</feature>
<keyword evidence="2 3" id="KW-0175">Coiled coil</keyword>
<gene>
    <name evidence="6" type="ORF">AMON00008_LOCUS8550</name>
</gene>
<accession>A0A7S4Q0X0</accession>
<feature type="domain" description="Nuclear speckle splicing regulatory protein 1 N-terminal" evidence="5">
    <location>
        <begin position="81"/>
        <end position="216"/>
    </location>
</feature>
<name>A0A7S4Q0X0_9DINO</name>
<dbReference type="PANTHER" id="PTHR30060:SF0">
    <property type="entry name" value="COILED-COIL PROTEIN (DUF2040)-RELATED"/>
    <property type="match status" value="1"/>
</dbReference>
<organism evidence="6">
    <name type="scientific">Alexandrium monilatum</name>
    <dbReference type="NCBI Taxonomy" id="311494"/>
    <lineage>
        <taxon>Eukaryota</taxon>
        <taxon>Sar</taxon>
        <taxon>Alveolata</taxon>
        <taxon>Dinophyceae</taxon>
        <taxon>Gonyaulacales</taxon>
        <taxon>Pyrocystaceae</taxon>
        <taxon>Alexandrium</taxon>
    </lineage>
</organism>
<evidence type="ECO:0000313" key="6">
    <source>
        <dbReference type="EMBL" id="CAE4568931.1"/>
    </source>
</evidence>
<proteinExistence type="inferred from homology"/>
<dbReference type="InterPro" id="IPR018612">
    <property type="entry name" value="NSRP1_N"/>
</dbReference>
<feature type="region of interest" description="Disordered" evidence="4">
    <location>
        <begin position="234"/>
        <end position="351"/>
    </location>
</feature>
<dbReference type="GO" id="GO:0000381">
    <property type="term" value="P:regulation of alternative mRNA splicing, via spliceosome"/>
    <property type="evidence" value="ECO:0007669"/>
    <property type="project" value="InterPro"/>
</dbReference>
<feature type="region of interest" description="Disordered" evidence="4">
    <location>
        <begin position="1"/>
        <end position="91"/>
    </location>
</feature>
<sequence>MKSGPDKTNLSKFQGFGFKPAAGSGPRPTQASAGAGTKTSKASPTGGVAALFRSSLEENDHKKAASAPSWSKPTIEAKQAQRQAEAMQAQDPTVFQYDEVIDDIKQDLDVEGPSQLVRTDALEQRKRVGLTVLRGADAVKTGTKRQSKYIEKVIVATDRRKVEQQIIEDRALKKEKDQRQDAEVFVTDAFKQELKRRKKFEEELEMQEMRDTMKAAERQEDGLGFADMYRNLLNGGLASSRGGERVREQAAPRVELPEGEVKQDVSKEVKEEPKEEEVKAGAAVKEDVKEEGGSSSSHGVQDVAPVSAAGAAEAPLPKKEREAKENAERQEKAMSARERYLARRRAEAAQA</sequence>
<dbReference type="PANTHER" id="PTHR30060">
    <property type="entry name" value="INNER MEMBRANE PROTEIN"/>
    <property type="match status" value="1"/>
</dbReference>
<feature type="compositionally biased region" description="Low complexity" evidence="4">
    <location>
        <begin position="77"/>
        <end position="90"/>
    </location>
</feature>
<dbReference type="EMBL" id="HBNR01013243">
    <property type="protein sequence ID" value="CAE4568931.1"/>
    <property type="molecule type" value="Transcribed_RNA"/>
</dbReference>
<feature type="compositionally biased region" description="Basic and acidic residues" evidence="4">
    <location>
        <begin position="316"/>
        <end position="351"/>
    </location>
</feature>
<comment type="similarity">
    <text evidence="1">Belongs to the NSRP1 family.</text>
</comment>
<reference evidence="6" key="1">
    <citation type="submission" date="2021-01" db="EMBL/GenBank/DDBJ databases">
        <authorList>
            <person name="Corre E."/>
            <person name="Pelletier E."/>
            <person name="Niang G."/>
            <person name="Scheremetjew M."/>
            <person name="Finn R."/>
            <person name="Kale V."/>
            <person name="Holt S."/>
            <person name="Cochrane G."/>
            <person name="Meng A."/>
            <person name="Brown T."/>
            <person name="Cohen L."/>
        </authorList>
    </citation>
    <scope>NUCLEOTIDE SEQUENCE</scope>
    <source>
        <strain evidence="6">CCMP3105</strain>
    </source>
</reference>